<evidence type="ECO:0000313" key="1">
    <source>
        <dbReference type="EMBL" id="CUV06448.1"/>
    </source>
</evidence>
<organism evidence="1">
    <name type="scientific">Cryptosporidium hominis</name>
    <dbReference type="NCBI Taxonomy" id="237895"/>
    <lineage>
        <taxon>Eukaryota</taxon>
        <taxon>Sar</taxon>
        <taxon>Alveolata</taxon>
        <taxon>Apicomplexa</taxon>
        <taxon>Conoidasida</taxon>
        <taxon>Coccidia</taxon>
        <taxon>Eucoccidiorida</taxon>
        <taxon>Eimeriorina</taxon>
        <taxon>Cryptosporidiidae</taxon>
        <taxon>Cryptosporidium</taxon>
    </lineage>
</organism>
<dbReference type="EMBL" id="LN877952">
    <property type="protein sequence ID" value="CUV06448.1"/>
    <property type="molecule type" value="Genomic_DNA"/>
</dbReference>
<proteinExistence type="predicted"/>
<protein>
    <recommendedName>
        <fullName evidence="4">GLTSCR protein conserved domain-containing protein</fullName>
    </recommendedName>
</protein>
<dbReference type="Proteomes" id="UP000199752">
    <property type="component" value="Chromosome 6"/>
</dbReference>
<dbReference type="VEuPathDB" id="CryptoDB:Chro.60026"/>
<evidence type="ECO:0008006" key="4">
    <source>
        <dbReference type="Google" id="ProtNLM"/>
    </source>
</evidence>
<gene>
    <name evidence="1" type="ORF">CHUDEA6_150</name>
    <name evidence="2" type="ORF">GY17_00000016</name>
</gene>
<accession>A0A0S4TG27</accession>
<name>A0A0S4TG27_CRYHO</name>
<dbReference type="AlphaFoldDB" id="A0A0S4TG27"/>
<dbReference type="EMBL" id="JTAI01000007">
    <property type="protein sequence ID" value="PPS97542.1"/>
    <property type="molecule type" value="Genomic_DNA"/>
</dbReference>
<evidence type="ECO:0000313" key="3">
    <source>
        <dbReference type="Proteomes" id="UP001429100"/>
    </source>
</evidence>
<reference evidence="2 3" key="1">
    <citation type="submission" date="2014-11" db="EMBL/GenBank/DDBJ databases">
        <title>Comparative genomic analysis of Cryptosporidium hominis reveals occurrence of genetic recombination in virulent subtypes.</title>
        <authorList>
            <person name="Guo Y."/>
            <person name="Tang K."/>
            <person name="Frace M."/>
            <person name="Li N."/>
            <person name="Roellig D.M."/>
            <person name="Sammons S."/>
            <person name="Knipe K."/>
            <person name="Rowe L."/>
            <person name="Feng Y."/>
            <person name="Xiao L."/>
        </authorList>
    </citation>
    <scope>NUCLEOTIDE SEQUENCE [LARGE SCALE GENOMIC DNA]</scope>
    <source>
        <strain evidence="2">30976</strain>
    </source>
</reference>
<dbReference type="VEuPathDB" id="CryptoDB:ChTU502y2012_419g0080"/>
<dbReference type="VEuPathDB" id="CryptoDB:CHUDEA6_150"/>
<reference evidence="1" key="2">
    <citation type="submission" date="2015-08" db="EMBL/GenBank/DDBJ databases">
        <authorList>
            <person name="Babu N.S."/>
            <person name="Beckwith C.J."/>
            <person name="Beseler K.G."/>
            <person name="Brison A."/>
            <person name="Carone J.V."/>
            <person name="Caskin T.P."/>
            <person name="Diamond M."/>
            <person name="Durham M.E."/>
            <person name="Foxe J.M."/>
            <person name="Go M."/>
            <person name="Henderson B.A."/>
            <person name="Jones I.B."/>
            <person name="McGettigan J.A."/>
            <person name="Micheletti S.J."/>
            <person name="Nasrallah M.E."/>
            <person name="Ortiz D."/>
            <person name="Piller C.R."/>
            <person name="Privatt S.R."/>
            <person name="Schneider S.L."/>
            <person name="Sharp S."/>
            <person name="Smith T.C."/>
            <person name="Stanton J.D."/>
            <person name="Ullery H.E."/>
            <person name="Wilson R.J."/>
            <person name="Serrano M.G."/>
            <person name="Buck G."/>
            <person name="Lee V."/>
            <person name="Wang Y."/>
            <person name="Carvalho R."/>
            <person name="Voegtly L."/>
            <person name="Shi R."/>
            <person name="Duckworth R."/>
            <person name="Johnson A."/>
            <person name="Loviza R."/>
            <person name="Walstead R."/>
            <person name="Shah Z."/>
            <person name="Kiflezghi M."/>
            <person name="Wade K."/>
            <person name="Ball S.L."/>
            <person name="Bradley K.W."/>
            <person name="Asai D.J."/>
            <person name="Bowman C.A."/>
            <person name="Russell D.A."/>
            <person name="Pope W.H."/>
            <person name="Jacobs-Sera D."/>
            <person name="Hendrix R.W."/>
            <person name="Hatfull G.F."/>
        </authorList>
    </citation>
    <scope>NUCLEOTIDE SEQUENCE [LARGE SCALE GENOMIC DNA]</scope>
</reference>
<keyword evidence="3" id="KW-1185">Reference proteome</keyword>
<dbReference type="VEuPathDB" id="CryptoDB:GY17_00000016"/>
<sequence length="294" mass="33935">MSVQSNELDQEAQQYNVYKDLEEFEKKLATARKRTRDADYLDRKLVISDSTEFERHFDNLSEAIARLLPYHTFYVDEIKSNRVPEDPDKISERNKRIKNLEDSILNISTSSPSFIFNTCKYGFVRVIHSSISMDLERNKKELAQLQALELTWKYPIENSSNFPNDKSMIGGSSVLTGSTLNNSNHLSTTHFDHSNELLYRNMVPKNQVNNQVSNMIGNYSMNKHYFDTNEILGREKDKDLLPNSVPNSNQISHNPNLESIYLPKINGNANKNLDLYSLPPDMLKTERFSNISNN</sequence>
<dbReference type="Proteomes" id="UP001429100">
    <property type="component" value="Unassembled WGS sequence"/>
</dbReference>
<reference evidence="2 3" key="3">
    <citation type="submission" date="2017-10" db="EMBL/GenBank/DDBJ databases">
        <title>Consistent, comparative and evidence-based genome annotation and re-annotation for the closely-related species, Cryptosporidium parvum, C. hominis and C. tyzzeri.</title>
        <authorList>
            <person name="Baptista R.P."/>
            <person name="Li Y."/>
            <person name="Sateriale A."/>
            <person name="Striepen B."/>
            <person name="Kissinger J.C."/>
        </authorList>
    </citation>
    <scope>NUCLEOTIDE SEQUENCE [LARGE SCALE GENOMIC DNA]</scope>
    <source>
        <strain evidence="2">30976</strain>
    </source>
</reference>
<evidence type="ECO:0000313" key="2">
    <source>
        <dbReference type="EMBL" id="PPS97542.1"/>
    </source>
</evidence>